<keyword evidence="1" id="KW-0472">Membrane</keyword>
<organism evidence="2 3">
    <name type="scientific">Thermogladius calderae (strain DSM 22663 / VKM B-2946 / 1633)</name>
    <dbReference type="NCBI Taxonomy" id="1184251"/>
    <lineage>
        <taxon>Archaea</taxon>
        <taxon>Thermoproteota</taxon>
        <taxon>Thermoprotei</taxon>
        <taxon>Desulfurococcales</taxon>
        <taxon>Desulfurococcaceae</taxon>
        <taxon>Thermogladius</taxon>
    </lineage>
</organism>
<dbReference type="EMBL" id="CP003531">
    <property type="protein sequence ID" value="AFK50864.1"/>
    <property type="molecule type" value="Genomic_DNA"/>
</dbReference>
<feature type="transmembrane region" description="Helical" evidence="1">
    <location>
        <begin position="257"/>
        <end position="277"/>
    </location>
</feature>
<evidence type="ECO:0000313" key="2">
    <source>
        <dbReference type="EMBL" id="AFK50864.1"/>
    </source>
</evidence>
<evidence type="ECO:0008006" key="4">
    <source>
        <dbReference type="Google" id="ProtNLM"/>
    </source>
</evidence>
<dbReference type="eggNOG" id="arCOG01314">
    <property type="taxonomic scope" value="Archaea"/>
</dbReference>
<dbReference type="HOGENOM" id="CLU_989088_0_0_2"/>
<name>I3TDM6_THEC1</name>
<evidence type="ECO:0000313" key="3">
    <source>
        <dbReference type="Proteomes" id="UP000005270"/>
    </source>
</evidence>
<dbReference type="GeneID" id="13012732"/>
<dbReference type="RefSeq" id="WP_014737114.1">
    <property type="nucleotide sequence ID" value="NC_017954.1"/>
</dbReference>
<dbReference type="OrthoDB" id="372296at2157"/>
<keyword evidence="1" id="KW-0812">Transmembrane</keyword>
<dbReference type="InParanoid" id="I3TDM6"/>
<evidence type="ECO:0000256" key="1">
    <source>
        <dbReference type="SAM" id="Phobius"/>
    </source>
</evidence>
<dbReference type="STRING" id="1184251.TCELL_0439"/>
<proteinExistence type="predicted"/>
<dbReference type="Proteomes" id="UP000005270">
    <property type="component" value="Chromosome"/>
</dbReference>
<gene>
    <name evidence="2" type="ordered locus">TCELL_0439</name>
</gene>
<accession>I3TDM6</accession>
<dbReference type="AlphaFoldDB" id="I3TDM6"/>
<reference evidence="2 3" key="1">
    <citation type="journal article" date="2012" name="J. Bacteriol.">
        <title>Complete genome sequence of the hyperthermophilic cellulolytic Crenarchaeon 'Thermogladius cellulolyticus' 1633.</title>
        <authorList>
            <person name="Mardanov A.V."/>
            <person name="Kochetkova T.V."/>
            <person name="Beletsky A.V."/>
            <person name="Bonch-Osmolovskaya E.A."/>
            <person name="Ravin N.V."/>
            <person name="Skryabin K.G."/>
        </authorList>
    </citation>
    <scope>NUCLEOTIDE SEQUENCE [LARGE SCALE GENOMIC DNA]</scope>
    <source>
        <strain evidence="3">DSM 22663 / VKM B-2946 / 1633</strain>
    </source>
</reference>
<protein>
    <recommendedName>
        <fullName evidence="4">DUF4350 domain-containing protein</fullName>
    </recommendedName>
</protein>
<sequence>MPRPSPLLFVVTAFLLFTSLSVLVIVPSNKPESVANTGKDGFSTLYSEYNAAIILRYSELERLDPKNTVLVLTSVSSLDSNGLKYVADYLAKGGTVVMWADNTTEEFPSLLNLTVTVYNGTLLDEVSKHGTRFEPVVFSRPLNVTVVLEKPRPIESWGPGGECILYSSPFSYIDLNGNGFYDPGEPMDSFCVGVAFRYLNGTVFIIPSSNIFVNNLFSLNKDFLDEIRGGREVVIDQTAQSRDLLEYLRLAASTRGYNSFILVLLLGTLLAGGVFVVRQRF</sequence>
<keyword evidence="3" id="KW-1185">Reference proteome</keyword>
<dbReference type="KEGG" id="thg:TCELL_0439"/>
<keyword evidence="1" id="KW-1133">Transmembrane helix</keyword>